<sequence>MEFLMPRSTRRLGSLPLLALSLALPLACADDVNGDDAEAGSEATDDEVGTEGTSESSETGSESESESETTETGTETETETETDTESETDTETGEEPSHFQVGVDIRNLDPTQAEQAGLFLGGYGAPFTRGVTTGVHDSIYARTMAVGLGDDGVILSVVDAVGMGNQWTREIRQQAAAATGLSEEQIIISTTHTHSGPDFQGLWGGVSSAYRDKVIDETVDSMASAWADRVDANLSAAAGTADNRNRRDWGFTDDELFVLEARSLADDALLGTLLSFAAHPVILPESNKELSRDYCGYVVDNLEADTGGPVLFFNGILGDVSPDVPDGMYADDFEEAAAYGELVATEAALALEGTEAVEPILVHDYAEWDLPVDNALFNLAALLGILQYDFDGGGGGNSVTTQTTYLRLGEQVQLIAFPGESLTRNGLPVKEAMTAPYRAVLGNSGDALGYFVPSDEWQTGLNDDYEESVSLGQSVGDTTQGIMVALIGLDTF</sequence>
<comment type="caution">
    <text evidence="3">The sequence shown here is derived from an EMBL/GenBank/DDBJ whole genome shotgun (WGS) entry which is preliminary data.</text>
</comment>
<accession>A6GDF9</accession>
<evidence type="ECO:0000256" key="1">
    <source>
        <dbReference type="SAM" id="MobiDB-lite"/>
    </source>
</evidence>
<evidence type="ECO:0000313" key="4">
    <source>
        <dbReference type="Proteomes" id="UP000005801"/>
    </source>
</evidence>
<feature type="compositionally biased region" description="Acidic residues" evidence="1">
    <location>
        <begin position="32"/>
        <end position="49"/>
    </location>
</feature>
<feature type="region of interest" description="Disordered" evidence="1">
    <location>
        <begin position="31"/>
        <end position="97"/>
    </location>
</feature>
<evidence type="ECO:0000313" key="3">
    <source>
        <dbReference type="EMBL" id="EDM76071.1"/>
    </source>
</evidence>
<dbReference type="EMBL" id="ABCS01000073">
    <property type="protein sequence ID" value="EDM76071.1"/>
    <property type="molecule type" value="Genomic_DNA"/>
</dbReference>
<feature type="compositionally biased region" description="Acidic residues" evidence="1">
    <location>
        <begin position="61"/>
        <end position="94"/>
    </location>
</feature>
<feature type="signal peptide" evidence="2">
    <location>
        <begin position="1"/>
        <end position="29"/>
    </location>
</feature>
<dbReference type="STRING" id="391625.PPSIR1_41354"/>
<name>A6GDF9_9BACT</name>
<feature type="compositionally biased region" description="Low complexity" evidence="1">
    <location>
        <begin position="50"/>
        <end position="60"/>
    </location>
</feature>
<keyword evidence="2" id="KW-0732">Signal</keyword>
<gene>
    <name evidence="3" type="ORF">PPSIR1_41354</name>
</gene>
<reference evidence="3 4" key="1">
    <citation type="submission" date="2007-06" db="EMBL/GenBank/DDBJ databases">
        <authorList>
            <person name="Shimkets L."/>
            <person name="Ferriera S."/>
            <person name="Johnson J."/>
            <person name="Kravitz S."/>
            <person name="Beeson K."/>
            <person name="Sutton G."/>
            <person name="Rogers Y.-H."/>
            <person name="Friedman R."/>
            <person name="Frazier M."/>
            <person name="Venter J.C."/>
        </authorList>
    </citation>
    <scope>NUCLEOTIDE SEQUENCE [LARGE SCALE GENOMIC DNA]</scope>
    <source>
        <strain evidence="3 4">SIR-1</strain>
    </source>
</reference>
<dbReference type="Proteomes" id="UP000005801">
    <property type="component" value="Unassembled WGS sequence"/>
</dbReference>
<evidence type="ECO:0000256" key="2">
    <source>
        <dbReference type="SAM" id="SignalP"/>
    </source>
</evidence>
<dbReference type="AlphaFoldDB" id="A6GDF9"/>
<keyword evidence="4" id="KW-1185">Reference proteome</keyword>
<proteinExistence type="predicted"/>
<protein>
    <recommendedName>
        <fullName evidence="5">Neutral/alkaline non-lysosomal ceramidase N-terminal domain-containing protein</fullName>
    </recommendedName>
</protein>
<evidence type="ECO:0008006" key="5">
    <source>
        <dbReference type="Google" id="ProtNLM"/>
    </source>
</evidence>
<feature type="chain" id="PRO_5002697335" description="Neutral/alkaline non-lysosomal ceramidase N-terminal domain-containing protein" evidence="2">
    <location>
        <begin position="30"/>
        <end position="492"/>
    </location>
</feature>
<dbReference type="eggNOG" id="COG3356">
    <property type="taxonomic scope" value="Bacteria"/>
</dbReference>
<organism evidence="3 4">
    <name type="scientific">Plesiocystis pacifica SIR-1</name>
    <dbReference type="NCBI Taxonomy" id="391625"/>
    <lineage>
        <taxon>Bacteria</taxon>
        <taxon>Pseudomonadati</taxon>
        <taxon>Myxococcota</taxon>
        <taxon>Polyangia</taxon>
        <taxon>Nannocystales</taxon>
        <taxon>Nannocystaceae</taxon>
        <taxon>Plesiocystis</taxon>
    </lineage>
</organism>